<dbReference type="InterPro" id="IPR014900">
    <property type="entry name" value="VLTF-3_Zn_ribbon"/>
</dbReference>
<feature type="domain" description="Viral late gene transcription factor 3 zinc ribbon" evidence="1">
    <location>
        <begin position="86"/>
        <end position="113"/>
    </location>
</feature>
<evidence type="ECO:0000259" key="1">
    <source>
        <dbReference type="Pfam" id="PF08792"/>
    </source>
</evidence>
<comment type="caution">
    <text evidence="2">The sequence shown here is derived from an EMBL/GenBank/DDBJ whole genome shotgun (WGS) entry which is preliminary data.</text>
</comment>
<dbReference type="Proteomes" id="UP000196531">
    <property type="component" value="Unassembled WGS sequence"/>
</dbReference>
<evidence type="ECO:0000313" key="3">
    <source>
        <dbReference type="Proteomes" id="UP000196531"/>
    </source>
</evidence>
<reference evidence="3" key="1">
    <citation type="journal article" date="2017" name="Proc. Natl. Acad. Sci. U.S.A.">
        <title>Simulation of Deepwater Horizon oil plume reveals substrate specialization within a complex community of hydrocarbon-degraders.</title>
        <authorList>
            <person name="Hu P."/>
            <person name="Dubinsky E.A."/>
            <person name="Probst A.J."/>
            <person name="Wang J."/>
            <person name="Sieber C.M.K."/>
            <person name="Tom L.M."/>
            <person name="Gardinali P."/>
            <person name="Banfield J.F."/>
            <person name="Atlas R.M."/>
            <person name="Andersen G.L."/>
        </authorList>
    </citation>
    <scope>NUCLEOTIDE SEQUENCE [LARGE SCALE GENOMIC DNA]</scope>
</reference>
<dbReference type="EMBL" id="MAAO01000002">
    <property type="protein sequence ID" value="OUR99926.1"/>
    <property type="molecule type" value="Genomic_DNA"/>
</dbReference>
<accession>A0A1Y5FGP0</accession>
<proteinExistence type="predicted"/>
<sequence length="117" mass="13175">MSNKFDPQNSYEKLMSATNAGGGNHFIDSPEEIKVQIRPDKSVSPGKFLNDPIIPGGFKAHPTTIRAMRKDIFVGSTEVFADLEFLIHCESCKSELDVQFWHFCPFCEATFTKKCVK</sequence>
<organism evidence="2 3">
    <name type="scientific">Halobacteriovorax marinus</name>
    <dbReference type="NCBI Taxonomy" id="97084"/>
    <lineage>
        <taxon>Bacteria</taxon>
        <taxon>Pseudomonadati</taxon>
        <taxon>Bdellovibrionota</taxon>
        <taxon>Bacteriovoracia</taxon>
        <taxon>Bacteriovoracales</taxon>
        <taxon>Halobacteriovoraceae</taxon>
        <taxon>Halobacteriovorax</taxon>
    </lineage>
</organism>
<evidence type="ECO:0000313" key="2">
    <source>
        <dbReference type="EMBL" id="OUR99926.1"/>
    </source>
</evidence>
<gene>
    <name evidence="2" type="ORF">A9Q84_02530</name>
</gene>
<protein>
    <recommendedName>
        <fullName evidence="1">Viral late gene transcription factor 3 zinc ribbon domain-containing protein</fullName>
    </recommendedName>
</protein>
<dbReference type="Pfam" id="PF08792">
    <property type="entry name" value="A2L_zn_ribbon"/>
    <property type="match status" value="1"/>
</dbReference>
<name>A0A1Y5FGP0_9BACT</name>
<dbReference type="AlphaFoldDB" id="A0A1Y5FGP0"/>